<dbReference type="Proteomes" id="UP000028839">
    <property type="component" value="Unassembled WGS sequence"/>
</dbReference>
<comment type="caution">
    <text evidence="1">The sequence shown here is derived from an EMBL/GenBank/DDBJ whole genome shotgun (WGS) entry which is preliminary data.</text>
</comment>
<reference evidence="1 2" key="1">
    <citation type="submission" date="2014-07" db="EMBL/GenBank/DDBJ databases">
        <title>Comparative analysis of Nitrosococcus oceani genome inventories of strains from Pacific and Atlantic gyres.</title>
        <authorList>
            <person name="Lim C.K."/>
            <person name="Wang L."/>
            <person name="Sayavedra-Soto L.A."/>
            <person name="Klotz M.G."/>
        </authorList>
    </citation>
    <scope>NUCLEOTIDE SEQUENCE [LARGE SCALE GENOMIC DNA]</scope>
    <source>
        <strain evidence="1 2">C-27</strain>
    </source>
</reference>
<evidence type="ECO:0000313" key="2">
    <source>
        <dbReference type="Proteomes" id="UP000028839"/>
    </source>
</evidence>
<gene>
    <name evidence="1" type="ORF">IB75_01750</name>
</gene>
<name>A0A0E2ZQM0_9GAMM</name>
<dbReference type="EMBL" id="JPGN01000011">
    <property type="protein sequence ID" value="KFI20652.1"/>
    <property type="molecule type" value="Genomic_DNA"/>
</dbReference>
<proteinExistence type="predicted"/>
<dbReference type="HOGENOM" id="CLU_2881309_0_0_6"/>
<sequence length="63" mass="6772">MRALHPLQRPIRTRAAGVLPIGVQILKLPLPAEGSLPKRLVAPSLGYSSSPYLIQATPSPNYV</sequence>
<protein>
    <submittedName>
        <fullName evidence="1">Uncharacterized protein</fullName>
    </submittedName>
</protein>
<evidence type="ECO:0000313" key="1">
    <source>
        <dbReference type="EMBL" id="KFI20652.1"/>
    </source>
</evidence>
<dbReference type="AlphaFoldDB" id="A0A0E2ZQM0"/>
<organism evidence="1 2">
    <name type="scientific">Nitrosococcus oceani C-27</name>
    <dbReference type="NCBI Taxonomy" id="314279"/>
    <lineage>
        <taxon>Bacteria</taxon>
        <taxon>Pseudomonadati</taxon>
        <taxon>Pseudomonadota</taxon>
        <taxon>Gammaproteobacteria</taxon>
        <taxon>Chromatiales</taxon>
        <taxon>Chromatiaceae</taxon>
        <taxon>Nitrosococcus</taxon>
    </lineage>
</organism>
<accession>A0A0E2ZQM0</accession>